<feature type="non-terminal residue" evidence="9">
    <location>
        <position position="1"/>
    </location>
</feature>
<dbReference type="SUPFAM" id="SSF48019">
    <property type="entry name" value="post-AAA+ oligomerization domain-like"/>
    <property type="match status" value="1"/>
</dbReference>
<dbReference type="PANTHER" id="PTHR34388">
    <property type="entry name" value="DNA POLYMERASE III SUBUNIT DELTA"/>
    <property type="match status" value="1"/>
</dbReference>
<accession>A0A381S962</accession>
<dbReference type="EC" id="2.7.7.7" evidence="1"/>
<evidence type="ECO:0000256" key="2">
    <source>
        <dbReference type="ARBA" id="ARBA00022679"/>
    </source>
</evidence>
<dbReference type="InterPro" id="IPR048466">
    <property type="entry name" value="DNA_pol3_delta-like_C"/>
</dbReference>
<sequence>VPVVLITGKEEVLVGEAVRAAVEAALEGEDRALALEELDESHYRSEEDGDFSPSRLLDAARTPAFLTGRRVVVGRHLGRFGTKEEVAPLVGLLAEGLVDTRLVLVWEPGVDPRQQKLNQVPKSLQEAVVAAGGRVQQCSVGSGREADSWLSSRLEAAEVRLDGRARALVVERVGEDRARVVGLLETLTAVFGPGAEVGPGDVAPYLGGAGQVPPWELTDAIDAGDMAKAIDRLHRMMDAGDRHPLGILAALHGHYARLLRLDGAGIGDEKGAAEVLGIKGFPAKKALTVSRRMGNERITGAIRLLSDADLDLRGRTGWPPELVAEVLVARLASMNRR</sequence>
<evidence type="ECO:0000256" key="5">
    <source>
        <dbReference type="ARBA" id="ARBA00022932"/>
    </source>
</evidence>
<dbReference type="InterPro" id="IPR027417">
    <property type="entry name" value="P-loop_NTPase"/>
</dbReference>
<dbReference type="EMBL" id="UINC01002762">
    <property type="protein sequence ID" value="SVA00039.1"/>
    <property type="molecule type" value="Genomic_DNA"/>
</dbReference>
<evidence type="ECO:0000256" key="7">
    <source>
        <dbReference type="ARBA" id="ARBA00049244"/>
    </source>
</evidence>
<evidence type="ECO:0000259" key="8">
    <source>
        <dbReference type="Pfam" id="PF21694"/>
    </source>
</evidence>
<keyword evidence="4" id="KW-0235">DNA replication</keyword>
<protein>
    <recommendedName>
        <fullName evidence="1">DNA-directed DNA polymerase</fullName>
        <ecNumber evidence="1">2.7.7.7</ecNumber>
    </recommendedName>
</protein>
<keyword evidence="3" id="KW-0548">Nucleotidyltransferase</keyword>
<dbReference type="InterPro" id="IPR008921">
    <property type="entry name" value="DNA_pol3_clamp-load_cplx_C"/>
</dbReference>
<dbReference type="PANTHER" id="PTHR34388:SF1">
    <property type="entry name" value="DNA POLYMERASE III SUBUNIT DELTA"/>
    <property type="match status" value="1"/>
</dbReference>
<dbReference type="Gene3D" id="3.40.50.300">
    <property type="entry name" value="P-loop containing nucleotide triphosphate hydrolases"/>
    <property type="match status" value="1"/>
</dbReference>
<evidence type="ECO:0000256" key="3">
    <source>
        <dbReference type="ARBA" id="ARBA00022695"/>
    </source>
</evidence>
<comment type="similarity">
    <text evidence="6">Belongs to the DNA polymerase HolA subunit family.</text>
</comment>
<proteinExistence type="inferred from homology"/>
<evidence type="ECO:0000256" key="4">
    <source>
        <dbReference type="ARBA" id="ARBA00022705"/>
    </source>
</evidence>
<evidence type="ECO:0000256" key="6">
    <source>
        <dbReference type="ARBA" id="ARBA00034754"/>
    </source>
</evidence>
<keyword evidence="2" id="KW-0808">Transferase</keyword>
<dbReference type="GO" id="GO:0006261">
    <property type="term" value="P:DNA-templated DNA replication"/>
    <property type="evidence" value="ECO:0007669"/>
    <property type="project" value="TreeGrafter"/>
</dbReference>
<dbReference type="GO" id="GO:0003677">
    <property type="term" value="F:DNA binding"/>
    <property type="evidence" value="ECO:0007669"/>
    <property type="project" value="InterPro"/>
</dbReference>
<keyword evidence="5" id="KW-0239">DNA-directed DNA polymerase</keyword>
<dbReference type="Gene3D" id="1.20.272.10">
    <property type="match status" value="1"/>
</dbReference>
<dbReference type="InterPro" id="IPR005790">
    <property type="entry name" value="DNA_polIII_delta"/>
</dbReference>
<feature type="domain" description="DNA polymerase III delta subunit-like C-terminal" evidence="8">
    <location>
        <begin position="216"/>
        <end position="328"/>
    </location>
</feature>
<dbReference type="GO" id="GO:0009360">
    <property type="term" value="C:DNA polymerase III complex"/>
    <property type="evidence" value="ECO:0007669"/>
    <property type="project" value="TreeGrafter"/>
</dbReference>
<gene>
    <name evidence="9" type="ORF">METZ01_LOCUS52893</name>
</gene>
<evidence type="ECO:0000256" key="1">
    <source>
        <dbReference type="ARBA" id="ARBA00012417"/>
    </source>
</evidence>
<dbReference type="AlphaFoldDB" id="A0A381S962"/>
<evidence type="ECO:0000313" key="9">
    <source>
        <dbReference type="EMBL" id="SVA00039.1"/>
    </source>
</evidence>
<dbReference type="GO" id="GO:0003887">
    <property type="term" value="F:DNA-directed DNA polymerase activity"/>
    <property type="evidence" value="ECO:0007669"/>
    <property type="project" value="UniProtKB-KW"/>
</dbReference>
<reference evidence="9" key="1">
    <citation type="submission" date="2018-05" db="EMBL/GenBank/DDBJ databases">
        <authorList>
            <person name="Lanie J.A."/>
            <person name="Ng W.-L."/>
            <person name="Kazmierczak K.M."/>
            <person name="Andrzejewski T.M."/>
            <person name="Davidsen T.M."/>
            <person name="Wayne K.J."/>
            <person name="Tettelin H."/>
            <person name="Glass J.I."/>
            <person name="Rusch D."/>
            <person name="Podicherti R."/>
            <person name="Tsui H.-C.T."/>
            <person name="Winkler M.E."/>
        </authorList>
    </citation>
    <scope>NUCLEOTIDE SEQUENCE</scope>
</reference>
<dbReference type="NCBIfam" id="TIGR01128">
    <property type="entry name" value="holA"/>
    <property type="match status" value="1"/>
</dbReference>
<name>A0A381S962_9ZZZZ</name>
<organism evidence="9">
    <name type="scientific">marine metagenome</name>
    <dbReference type="NCBI Taxonomy" id="408172"/>
    <lineage>
        <taxon>unclassified sequences</taxon>
        <taxon>metagenomes</taxon>
        <taxon>ecological metagenomes</taxon>
    </lineage>
</organism>
<dbReference type="Pfam" id="PF21694">
    <property type="entry name" value="DNA_pol3_delta_C"/>
    <property type="match status" value="1"/>
</dbReference>
<comment type="catalytic activity">
    <reaction evidence="7">
        <text>DNA(n) + a 2'-deoxyribonucleoside 5'-triphosphate = DNA(n+1) + diphosphate</text>
        <dbReference type="Rhea" id="RHEA:22508"/>
        <dbReference type="Rhea" id="RHEA-COMP:17339"/>
        <dbReference type="Rhea" id="RHEA-COMP:17340"/>
        <dbReference type="ChEBI" id="CHEBI:33019"/>
        <dbReference type="ChEBI" id="CHEBI:61560"/>
        <dbReference type="ChEBI" id="CHEBI:173112"/>
        <dbReference type="EC" id="2.7.7.7"/>
    </reaction>
</comment>
<dbReference type="SUPFAM" id="SSF52540">
    <property type="entry name" value="P-loop containing nucleoside triphosphate hydrolases"/>
    <property type="match status" value="1"/>
</dbReference>